<feature type="binding site" evidence="2">
    <location>
        <begin position="7"/>
        <end position="20"/>
    </location>
    <ligand>
        <name>ATP</name>
        <dbReference type="ChEBI" id="CHEBI:30616"/>
    </ligand>
</feature>
<reference evidence="3 4" key="1">
    <citation type="submission" date="2020-06" db="EMBL/GenBank/DDBJ databases">
        <title>Anaerococcus sp. nov., isolated form swine feces.</title>
        <authorList>
            <person name="Yu S."/>
        </authorList>
    </citation>
    <scope>NUCLEOTIDE SEQUENCE [LARGE SCALE GENOMIC DNA]</scope>
    <source>
        <strain evidence="3 4">AGMB00486</strain>
    </source>
</reference>
<comment type="catalytic activity">
    <reaction evidence="2">
        <text>cytidine(34) in elongator tRNA(Met) + acetate + ATP = N(4)-acetylcytidine(34) in elongator tRNA(Met) + AMP + diphosphate</text>
        <dbReference type="Rhea" id="RHEA:58144"/>
        <dbReference type="Rhea" id="RHEA-COMP:10693"/>
        <dbReference type="Rhea" id="RHEA-COMP:10694"/>
        <dbReference type="ChEBI" id="CHEBI:30089"/>
        <dbReference type="ChEBI" id="CHEBI:30616"/>
        <dbReference type="ChEBI" id="CHEBI:33019"/>
        <dbReference type="ChEBI" id="CHEBI:74900"/>
        <dbReference type="ChEBI" id="CHEBI:82748"/>
        <dbReference type="ChEBI" id="CHEBI:456215"/>
    </reaction>
</comment>
<accession>A0ABX2N7I6</accession>
<dbReference type="EC" id="6.3.4.-" evidence="2"/>
<dbReference type="InterPro" id="IPR014729">
    <property type="entry name" value="Rossmann-like_a/b/a_fold"/>
</dbReference>
<protein>
    <recommendedName>
        <fullName evidence="2">tRNA(Met) cytidine acetate ligase</fullName>
        <ecNumber evidence="2">6.3.4.-</ecNumber>
    </recommendedName>
</protein>
<keyword evidence="2" id="KW-0067">ATP-binding</keyword>
<keyword evidence="4" id="KW-1185">Reference proteome</keyword>
<dbReference type="InterPro" id="IPR008513">
    <property type="entry name" value="tRNA(Met)_cyd_acetate_ligase"/>
</dbReference>
<comment type="subcellular location">
    <subcellularLocation>
        <location evidence="2">Cytoplasm</location>
    </subcellularLocation>
</comment>
<organism evidence="3 4">
    <name type="scientific">Anaerococcus faecalis</name>
    <dbReference type="NCBI Taxonomy" id="2742993"/>
    <lineage>
        <taxon>Bacteria</taxon>
        <taxon>Bacillati</taxon>
        <taxon>Bacillota</taxon>
        <taxon>Tissierellia</taxon>
        <taxon>Tissierellales</taxon>
        <taxon>Peptoniphilaceae</taxon>
        <taxon>Anaerococcus</taxon>
    </lineage>
</organism>
<evidence type="ECO:0000256" key="2">
    <source>
        <dbReference type="HAMAP-Rule" id="MF_01539"/>
    </source>
</evidence>
<feature type="binding site" evidence="2">
    <location>
        <position position="158"/>
    </location>
    <ligand>
        <name>ATP</name>
        <dbReference type="ChEBI" id="CHEBI:30616"/>
    </ligand>
</feature>
<gene>
    <name evidence="2" type="primary">tmcAL</name>
    <name evidence="3" type="ORF">HV819_00510</name>
</gene>
<keyword evidence="2" id="KW-0820">tRNA-binding</keyword>
<dbReference type="EMBL" id="JABVBA010000001">
    <property type="protein sequence ID" value="NVF10497.1"/>
    <property type="molecule type" value="Genomic_DNA"/>
</dbReference>
<evidence type="ECO:0000313" key="3">
    <source>
        <dbReference type="EMBL" id="NVF10497.1"/>
    </source>
</evidence>
<proteinExistence type="inferred from homology"/>
<sequence>MKKIGIISEFNPFHNGHEYILKEARKISQADILVSIMSGDFVQRGQASIIDKYKRANCAIKYSDLIVEMPTFISLQSANFFAYKNIELLNKINIDYLAFGIENIEESQFFDYANKIIDNEDKINFKIREFMDNGYSYTKASYLASNEIIDDTLFLTSNNILALEYIRAIKKINSNIKPIAIKRIGANNRDLSLGKDIFSSSTSIRNNIENENINTYLPKYSYEKILAFKNEYKNFPKDDYIYNIFRYKILVEKAPMNKCLCYENGIDNLLRKLAENNNNYKDFLEKAISQRFTKSRIRRLILNYCLDNFTELNNININFLKVLSFSEDSKVLLKNKNINFVIRKKDADSLNLDNKKIYDKMVDSSNLYSLIIGRELNYDFTRHIKITE</sequence>
<name>A0ABX2N7I6_9FIRM</name>
<feature type="binding site" evidence="2">
    <location>
        <position position="100"/>
    </location>
    <ligand>
        <name>ATP</name>
        <dbReference type="ChEBI" id="CHEBI:30616"/>
    </ligand>
</feature>
<dbReference type="SUPFAM" id="SSF52374">
    <property type="entry name" value="Nucleotidylyl transferase"/>
    <property type="match status" value="1"/>
</dbReference>
<dbReference type="RefSeq" id="WP_176269290.1">
    <property type="nucleotide sequence ID" value="NZ_JABVBA010000001.1"/>
</dbReference>
<keyword evidence="2" id="KW-0694">RNA-binding</keyword>
<dbReference type="HAMAP" id="MF_01539">
    <property type="entry name" value="TmcAL"/>
    <property type="match status" value="1"/>
</dbReference>
<keyword evidence="2" id="KW-0436">Ligase</keyword>
<feature type="binding site" evidence="2">
    <location>
        <begin position="183"/>
        <end position="184"/>
    </location>
    <ligand>
        <name>ATP</name>
        <dbReference type="ChEBI" id="CHEBI:30616"/>
    </ligand>
</feature>
<dbReference type="Gene3D" id="3.40.50.620">
    <property type="entry name" value="HUPs"/>
    <property type="match status" value="1"/>
</dbReference>
<dbReference type="PANTHER" id="PTHR37825:SF1">
    <property type="entry name" value="TRNA(MET) CYTIDINE ACETATE LIGASE"/>
    <property type="match status" value="1"/>
</dbReference>
<keyword evidence="2" id="KW-0547">Nucleotide-binding</keyword>
<comment type="caution">
    <text evidence="3">The sequence shown here is derived from an EMBL/GenBank/DDBJ whole genome shotgun (WGS) entry which is preliminary data.</text>
</comment>
<dbReference type="PANTHER" id="PTHR37825">
    <property type="entry name" value="TRNA(MET) CYTIDINE ACETATE LIGASE"/>
    <property type="match status" value="1"/>
</dbReference>
<keyword evidence="1 2" id="KW-0819">tRNA processing</keyword>
<keyword evidence="2" id="KW-0963">Cytoplasm</keyword>
<evidence type="ECO:0000256" key="1">
    <source>
        <dbReference type="ARBA" id="ARBA00022694"/>
    </source>
</evidence>
<comment type="similarity">
    <text evidence="2">Belongs to the TmcAL family.</text>
</comment>
<dbReference type="Pfam" id="PF05636">
    <property type="entry name" value="HIGH_NTase1"/>
    <property type="match status" value="1"/>
</dbReference>
<comment type="function">
    <text evidence="2">Catalyzes the formation of N(4)-acetylcytidine (ac(4)C) at the wobble position of elongator tRNA(Met), using acetate and ATP as substrates. First activates an acetate ion to form acetyladenylate (Ac-AMP) and then transfers the acetyl group to tRNA to form ac(4)C34.</text>
</comment>
<dbReference type="Proteomes" id="UP000540919">
    <property type="component" value="Unassembled WGS sequence"/>
</dbReference>
<evidence type="ECO:0000313" key="4">
    <source>
        <dbReference type="Proteomes" id="UP000540919"/>
    </source>
</evidence>